<dbReference type="GO" id="GO:1902201">
    <property type="term" value="P:negative regulation of bacterial-type flagellum-dependent cell motility"/>
    <property type="evidence" value="ECO:0007669"/>
    <property type="project" value="TreeGrafter"/>
</dbReference>
<dbReference type="GO" id="GO:0000160">
    <property type="term" value="P:phosphorelay signal transduction system"/>
    <property type="evidence" value="ECO:0007669"/>
    <property type="project" value="InterPro"/>
</dbReference>
<evidence type="ECO:0000256" key="3">
    <source>
        <dbReference type="PROSITE-ProRule" id="PRU00169"/>
    </source>
</evidence>
<dbReference type="Pfam" id="PF00990">
    <property type="entry name" value="GGDEF"/>
    <property type="match status" value="1"/>
</dbReference>
<evidence type="ECO:0000259" key="5">
    <source>
        <dbReference type="PROSITE" id="PS50887"/>
    </source>
</evidence>
<dbReference type="GO" id="GO:0043709">
    <property type="term" value="P:cell adhesion involved in single-species biofilm formation"/>
    <property type="evidence" value="ECO:0007669"/>
    <property type="project" value="TreeGrafter"/>
</dbReference>
<feature type="domain" description="GGDEF" evidence="5">
    <location>
        <begin position="200"/>
        <end position="337"/>
    </location>
</feature>
<name>A0AAW3I522_9BURK</name>
<dbReference type="Pfam" id="PF00072">
    <property type="entry name" value="Response_reg"/>
    <property type="match status" value="1"/>
</dbReference>
<dbReference type="CDD" id="cd01949">
    <property type="entry name" value="GGDEF"/>
    <property type="match status" value="1"/>
</dbReference>
<reference evidence="6 7" key="1">
    <citation type="submission" date="2015-07" db="EMBL/GenBank/DDBJ databases">
        <title>Draft genome of Achromobacter spanius.</title>
        <authorList>
            <person name="Wang X."/>
        </authorList>
    </citation>
    <scope>NUCLEOTIDE SEQUENCE [LARGE SCALE GENOMIC DNA]</scope>
    <source>
        <strain evidence="6 7">CGMCC9173</strain>
    </source>
</reference>
<dbReference type="InterPro" id="IPR011006">
    <property type="entry name" value="CheY-like_superfamily"/>
</dbReference>
<dbReference type="PROSITE" id="PS50110">
    <property type="entry name" value="RESPONSE_REGULATORY"/>
    <property type="match status" value="1"/>
</dbReference>
<keyword evidence="3" id="KW-0597">Phosphoprotein</keyword>
<accession>A0AAW3I522</accession>
<dbReference type="PROSITE" id="PS50887">
    <property type="entry name" value="GGDEF"/>
    <property type="match status" value="1"/>
</dbReference>
<proteinExistence type="predicted"/>
<feature type="modified residue" description="4-aspartylphosphate" evidence="3">
    <location>
        <position position="69"/>
    </location>
</feature>
<evidence type="ECO:0000259" key="4">
    <source>
        <dbReference type="PROSITE" id="PS50110"/>
    </source>
</evidence>
<sequence length="341" mass="37615">MHPPIDSAGSADLNAHAAMVLLVDDQVMVAEAIRRALVVEGNIDFHYCSDPHKALTVAIQTRPTVILQDLVLPGVDGLSLVKEYRTHPVTRDIPIIVLSTKEDAAIKSAAFSSGANDYLVKLPDSIELVARIRYHSRSYLALVQRDEAYQALRQSQQQLLESNMELRRLTNSDGLTGLGNRRYFDEYLTAEWQRARRDSREISMLMIDVDHFKAYNDTYGHIAGDEALKRVANTIFASCDRSTDLAARFGGEEFALVLPGTPGGSARLAAEKLRRAVEAMQIPQKDLGSGPWLTVSIGTATAIPTDDQPCTDLIRAADRGLYQAKHHGRNRVVPGQLQADE</sequence>
<protein>
    <recommendedName>
        <fullName evidence="1">diguanylate cyclase</fullName>
        <ecNumber evidence="1">2.7.7.65</ecNumber>
    </recommendedName>
</protein>
<dbReference type="SUPFAM" id="SSF55073">
    <property type="entry name" value="Nucleotide cyclase"/>
    <property type="match status" value="1"/>
</dbReference>
<evidence type="ECO:0000313" key="6">
    <source>
        <dbReference type="EMBL" id="KNE27866.1"/>
    </source>
</evidence>
<dbReference type="PANTHER" id="PTHR45138">
    <property type="entry name" value="REGULATORY COMPONENTS OF SENSORY TRANSDUCTION SYSTEM"/>
    <property type="match status" value="1"/>
</dbReference>
<comment type="catalytic activity">
    <reaction evidence="2">
        <text>2 GTP = 3',3'-c-di-GMP + 2 diphosphate</text>
        <dbReference type="Rhea" id="RHEA:24898"/>
        <dbReference type="ChEBI" id="CHEBI:33019"/>
        <dbReference type="ChEBI" id="CHEBI:37565"/>
        <dbReference type="ChEBI" id="CHEBI:58805"/>
        <dbReference type="EC" id="2.7.7.65"/>
    </reaction>
</comment>
<evidence type="ECO:0000256" key="2">
    <source>
        <dbReference type="ARBA" id="ARBA00034247"/>
    </source>
</evidence>
<dbReference type="SUPFAM" id="SSF52172">
    <property type="entry name" value="CheY-like"/>
    <property type="match status" value="1"/>
</dbReference>
<dbReference type="InterPro" id="IPR001789">
    <property type="entry name" value="Sig_transdc_resp-reg_receiver"/>
</dbReference>
<dbReference type="FunFam" id="3.30.70.270:FF:000001">
    <property type="entry name" value="Diguanylate cyclase domain protein"/>
    <property type="match status" value="1"/>
</dbReference>
<dbReference type="InterPro" id="IPR029787">
    <property type="entry name" value="Nucleotide_cyclase"/>
</dbReference>
<dbReference type="InterPro" id="IPR043128">
    <property type="entry name" value="Rev_trsase/Diguanyl_cyclase"/>
</dbReference>
<dbReference type="Gene3D" id="3.30.70.270">
    <property type="match status" value="1"/>
</dbReference>
<evidence type="ECO:0000313" key="7">
    <source>
        <dbReference type="Proteomes" id="UP000037511"/>
    </source>
</evidence>
<organism evidence="6 7">
    <name type="scientific">Achromobacter spanius</name>
    <dbReference type="NCBI Taxonomy" id="217203"/>
    <lineage>
        <taxon>Bacteria</taxon>
        <taxon>Pseudomonadati</taxon>
        <taxon>Pseudomonadota</taxon>
        <taxon>Betaproteobacteria</taxon>
        <taxon>Burkholderiales</taxon>
        <taxon>Alcaligenaceae</taxon>
        <taxon>Achromobacter</taxon>
    </lineage>
</organism>
<gene>
    <name evidence="6" type="ORF">AFM18_10130</name>
</gene>
<dbReference type="EC" id="2.7.7.65" evidence="1"/>
<dbReference type="SMART" id="SM00267">
    <property type="entry name" value="GGDEF"/>
    <property type="match status" value="1"/>
</dbReference>
<dbReference type="NCBIfam" id="TIGR00254">
    <property type="entry name" value="GGDEF"/>
    <property type="match status" value="1"/>
</dbReference>
<feature type="domain" description="Response regulatory" evidence="4">
    <location>
        <begin position="19"/>
        <end position="136"/>
    </location>
</feature>
<dbReference type="EMBL" id="LGVG01000010">
    <property type="protein sequence ID" value="KNE27866.1"/>
    <property type="molecule type" value="Genomic_DNA"/>
</dbReference>
<comment type="caution">
    <text evidence="6">The sequence shown here is derived from an EMBL/GenBank/DDBJ whole genome shotgun (WGS) entry which is preliminary data.</text>
</comment>
<dbReference type="SMART" id="SM00448">
    <property type="entry name" value="REC"/>
    <property type="match status" value="1"/>
</dbReference>
<dbReference type="AlphaFoldDB" id="A0AAW3I522"/>
<dbReference type="GO" id="GO:0005886">
    <property type="term" value="C:plasma membrane"/>
    <property type="evidence" value="ECO:0007669"/>
    <property type="project" value="TreeGrafter"/>
</dbReference>
<dbReference type="GO" id="GO:0052621">
    <property type="term" value="F:diguanylate cyclase activity"/>
    <property type="evidence" value="ECO:0007669"/>
    <property type="project" value="UniProtKB-EC"/>
</dbReference>
<dbReference type="Gene3D" id="3.40.50.2300">
    <property type="match status" value="1"/>
</dbReference>
<dbReference type="RefSeq" id="WP_050446676.1">
    <property type="nucleotide sequence ID" value="NZ_CP034689.1"/>
</dbReference>
<evidence type="ECO:0000256" key="1">
    <source>
        <dbReference type="ARBA" id="ARBA00012528"/>
    </source>
</evidence>
<dbReference type="InterPro" id="IPR050469">
    <property type="entry name" value="Diguanylate_Cyclase"/>
</dbReference>
<dbReference type="PANTHER" id="PTHR45138:SF9">
    <property type="entry name" value="DIGUANYLATE CYCLASE DGCM-RELATED"/>
    <property type="match status" value="1"/>
</dbReference>
<dbReference type="Proteomes" id="UP000037511">
    <property type="component" value="Unassembled WGS sequence"/>
</dbReference>
<dbReference type="InterPro" id="IPR000160">
    <property type="entry name" value="GGDEF_dom"/>
</dbReference>